<dbReference type="EMBL" id="CAJVPP010018670">
    <property type="protein sequence ID" value="CAG8736110.1"/>
    <property type="molecule type" value="Genomic_DNA"/>
</dbReference>
<name>A0A9N9NIJ8_FUNMO</name>
<feature type="non-terminal residue" evidence="1">
    <location>
        <position position="1"/>
    </location>
</feature>
<gene>
    <name evidence="1" type="ORF">FMOSSE_LOCUS15894</name>
</gene>
<organism evidence="1 2">
    <name type="scientific">Funneliformis mosseae</name>
    <name type="common">Endomycorrhizal fungus</name>
    <name type="synonym">Glomus mosseae</name>
    <dbReference type="NCBI Taxonomy" id="27381"/>
    <lineage>
        <taxon>Eukaryota</taxon>
        <taxon>Fungi</taxon>
        <taxon>Fungi incertae sedis</taxon>
        <taxon>Mucoromycota</taxon>
        <taxon>Glomeromycotina</taxon>
        <taxon>Glomeromycetes</taxon>
        <taxon>Glomerales</taxon>
        <taxon>Glomeraceae</taxon>
        <taxon>Funneliformis</taxon>
    </lineage>
</organism>
<dbReference type="InterPro" id="IPR043129">
    <property type="entry name" value="ATPase_NBD"/>
</dbReference>
<evidence type="ECO:0000313" key="2">
    <source>
        <dbReference type="Proteomes" id="UP000789375"/>
    </source>
</evidence>
<dbReference type="SUPFAM" id="SSF53067">
    <property type="entry name" value="Actin-like ATPase domain"/>
    <property type="match status" value="2"/>
</dbReference>
<reference evidence="1" key="1">
    <citation type="submission" date="2021-06" db="EMBL/GenBank/DDBJ databases">
        <authorList>
            <person name="Kallberg Y."/>
            <person name="Tangrot J."/>
            <person name="Rosling A."/>
        </authorList>
    </citation>
    <scope>NUCLEOTIDE SEQUENCE</scope>
    <source>
        <strain evidence="1">87-6 pot B 2015</strain>
    </source>
</reference>
<evidence type="ECO:0000313" key="1">
    <source>
        <dbReference type="EMBL" id="CAG8736110.1"/>
    </source>
</evidence>
<keyword evidence="2" id="KW-1185">Reference proteome</keyword>
<dbReference type="Gene3D" id="3.30.420.40">
    <property type="match status" value="2"/>
</dbReference>
<dbReference type="PANTHER" id="PTHR14187">
    <property type="entry name" value="ALPHA KINASE/ELONGATION FACTOR 2 KINASE"/>
    <property type="match status" value="1"/>
</dbReference>
<protein>
    <submittedName>
        <fullName evidence="1">8475_t:CDS:1</fullName>
    </submittedName>
</protein>
<sequence length="305" mass="35312">EIGKVMKETVVMRWPNVYFFEDVLLVSTFPAEYSESARSIMRECIFNAGLIKDKNSTALQFITEPEAAAIYCMEQLQIYDLEAGTNFMVVDCGGDRVVLTTRKLVNRNQLGEIAEISEDFCGSTYIDKEFIKYLSSKVGYGAMELLRTNHCGQMQYLIQRFTREYKMLFTGESKEFKPYYFDLNYTIPMIKQYVTDKNREILEEIEWDIELGFYDIKSMFDPVVEKILRLIHAQLDSSLETCSAMFLVGGFSESKYLQNRIKREFQHIVRIILIPSDPTIAIERGAVMYGLSSMNSDITTRGLKY</sequence>
<proteinExistence type="predicted"/>
<dbReference type="Gene3D" id="3.90.640.10">
    <property type="entry name" value="Actin, Chain A, domain 4"/>
    <property type="match status" value="1"/>
</dbReference>
<accession>A0A9N9NIJ8</accession>
<dbReference type="PANTHER" id="PTHR14187:SF5">
    <property type="entry name" value="HEAT SHOCK 70 KDA PROTEIN 12A"/>
    <property type="match status" value="1"/>
</dbReference>
<dbReference type="Proteomes" id="UP000789375">
    <property type="component" value="Unassembled WGS sequence"/>
</dbReference>
<comment type="caution">
    <text evidence="1">The sequence shown here is derived from an EMBL/GenBank/DDBJ whole genome shotgun (WGS) entry which is preliminary data.</text>
</comment>
<dbReference type="AlphaFoldDB" id="A0A9N9NIJ8"/>